<comment type="similarity">
    <text evidence="7">Belongs to the TonB-dependent receptor family.</text>
</comment>
<dbReference type="PROSITE" id="PS52016">
    <property type="entry name" value="TONB_DEPENDENT_REC_3"/>
    <property type="match status" value="1"/>
</dbReference>
<dbReference type="NCBIfam" id="TIGR04057">
    <property type="entry name" value="SusC_RagA_signa"/>
    <property type="match status" value="1"/>
</dbReference>
<organism evidence="10 11">
    <name type="scientific">Chitinophaga niabensis</name>
    <dbReference type="NCBI Taxonomy" id="536979"/>
    <lineage>
        <taxon>Bacteria</taxon>
        <taxon>Pseudomonadati</taxon>
        <taxon>Bacteroidota</taxon>
        <taxon>Chitinophagia</taxon>
        <taxon>Chitinophagales</taxon>
        <taxon>Chitinophagaceae</taxon>
        <taxon>Chitinophaga</taxon>
    </lineage>
</organism>
<dbReference type="Pfam" id="PF13715">
    <property type="entry name" value="CarbopepD_reg_2"/>
    <property type="match status" value="1"/>
</dbReference>
<evidence type="ECO:0000256" key="2">
    <source>
        <dbReference type="ARBA" id="ARBA00022448"/>
    </source>
</evidence>
<evidence type="ECO:0000256" key="5">
    <source>
        <dbReference type="ARBA" id="ARBA00023136"/>
    </source>
</evidence>
<dbReference type="Pfam" id="PF07715">
    <property type="entry name" value="Plug"/>
    <property type="match status" value="1"/>
</dbReference>
<feature type="domain" description="TonB-dependent receptor plug" evidence="9">
    <location>
        <begin position="257"/>
        <end position="382"/>
    </location>
</feature>
<evidence type="ECO:0000256" key="1">
    <source>
        <dbReference type="ARBA" id="ARBA00004571"/>
    </source>
</evidence>
<dbReference type="InterPro" id="IPR039426">
    <property type="entry name" value="TonB-dep_rcpt-like"/>
</dbReference>
<dbReference type="InterPro" id="IPR036942">
    <property type="entry name" value="Beta-barrel_TonB_sf"/>
</dbReference>
<dbReference type="InterPro" id="IPR023996">
    <property type="entry name" value="TonB-dep_OMP_SusC/RagA"/>
</dbReference>
<keyword evidence="6 7" id="KW-0998">Cell outer membrane</keyword>
<keyword evidence="8" id="KW-1133">Transmembrane helix</keyword>
<evidence type="ECO:0000256" key="4">
    <source>
        <dbReference type="ARBA" id="ARBA00022692"/>
    </source>
</evidence>
<feature type="transmembrane region" description="Helical" evidence="8">
    <location>
        <begin position="42"/>
        <end position="65"/>
    </location>
</feature>
<name>A0A1N6FFK0_9BACT</name>
<comment type="subcellular location">
    <subcellularLocation>
        <location evidence="1 7">Cell outer membrane</location>
        <topology evidence="1 7">Multi-pass membrane protein</topology>
    </subcellularLocation>
</comment>
<evidence type="ECO:0000313" key="11">
    <source>
        <dbReference type="Proteomes" id="UP000185003"/>
    </source>
</evidence>
<dbReference type="SUPFAM" id="SSF49464">
    <property type="entry name" value="Carboxypeptidase regulatory domain-like"/>
    <property type="match status" value="1"/>
</dbReference>
<proteinExistence type="inferred from homology"/>
<dbReference type="OrthoDB" id="1094723at2"/>
<sequence length="1170" mass="131052">MDFTAYPKPYVTAVPFEQLPAHRESTKPLLAMVRSKIRSHRASTASIVLAMKMTIVFLTVALIHVQAAVVGQAVTLSGKNIPVKKIFQSIKQQTGYVTFYNQEMLADAKPVSLEVNGLPLDDVLNLIAKDQPFLFEIKPGTKTIVLAPKPVAASTISPLSAAFFQPVSGAVRDSLSNDPLPGATVRVSGTQQVATTDNAGQFKVNANVGDVLIISYVGYRTVTYKIRDISKPLSITLAPSISTINNVVVTGIFNKNKESYTGAVKVITAKEMQQFQGRNIFVTLGNIDPAFYIVPNNSLGSNPNRIPDIQLRGTRNLPNVDQINQLGEAAAAALNQPLVIIDGFQSTMERLLDFNTNEIESVTLLKDGGATSLYGSQGANGVIVITTKQPVSGKLRFTYRAGLNLSLPDLSSYHLLDAKDKLELERISGYFSNPTKTPQSNIAMEQYYNQLLGLVQSGVNTDWMAKPLRTMADQNHSIRLEGGDNAFRYSLQGQYNKINGVMKGSSRETVNGTVDISYRLNKLNFRNNLTVGSTRGEESPWGSFGDYVQLNPYWSPYDANGKIAQTFKPYLKDYWDQSQQFTQPYANPMYDATLNTFDKNAYTNITNNFQVQWLPVDHVSLSGFLGISSKQSSADRFRPASHSSFSQYKEEDLMRKGSYDYNSGKNFNYTARVQAGYYNVFNRVHSLSVDVNMEVAENKGTNYIFSAEGFPDESIHFIGEALQYKPNSSPDGSEATTRRMALASMLTYTYDRRYTAELNYRIDGASQFGTDKRFAPFWSAGAGWNLHNEAFIMDNFSFINRLKVRGTFGVTGNQNFNAYQPLATYGYITNDRYKNWIGAVQKALGNPDLQWQKTDKYDLGLEVELFNQRVEFQADYYKEYTSNLLSSLELPYSNGFTDYIENIGELEQKGFELMARVNLVQDKARRIYWSVTGTIAYNQDKIVKLSAAMKAANDKLATQPDYVNNTPNRIIREGASQNTIYAVPSLGIDPSTGKEVFLKKDGGVTYLWDPKDRIAVGLSQPKYRGNFSTQFRYGGFGFNTSFGYRFGGQLYNETLIDKIENANRFLNVDARVYYDRWKKPGDVVSFRGINELGKIYPSSRFVQNESTLICQNVNISYDVQNRELLRRLRMQALSVTANTGELFYISSVKQERGTDYPFTRQVSFSLFATF</sequence>
<dbReference type="Gene3D" id="2.170.130.10">
    <property type="entry name" value="TonB-dependent receptor, plug domain"/>
    <property type="match status" value="1"/>
</dbReference>
<evidence type="ECO:0000256" key="3">
    <source>
        <dbReference type="ARBA" id="ARBA00022452"/>
    </source>
</evidence>
<keyword evidence="5 7" id="KW-0472">Membrane</keyword>
<accession>A0A1N6FFK0</accession>
<dbReference type="GO" id="GO:0009279">
    <property type="term" value="C:cell outer membrane"/>
    <property type="evidence" value="ECO:0007669"/>
    <property type="project" value="UniProtKB-SubCell"/>
</dbReference>
<dbReference type="Proteomes" id="UP000185003">
    <property type="component" value="Unassembled WGS sequence"/>
</dbReference>
<evidence type="ECO:0000313" key="10">
    <source>
        <dbReference type="EMBL" id="SIN94071.1"/>
    </source>
</evidence>
<dbReference type="InterPro" id="IPR023997">
    <property type="entry name" value="TonB-dep_OMP_SusC/RagA_CS"/>
</dbReference>
<evidence type="ECO:0000259" key="9">
    <source>
        <dbReference type="Pfam" id="PF07715"/>
    </source>
</evidence>
<evidence type="ECO:0000256" key="6">
    <source>
        <dbReference type="ARBA" id="ARBA00023237"/>
    </source>
</evidence>
<dbReference type="InterPro" id="IPR037066">
    <property type="entry name" value="Plug_dom_sf"/>
</dbReference>
<keyword evidence="11" id="KW-1185">Reference proteome</keyword>
<reference evidence="11" key="1">
    <citation type="submission" date="2016-11" db="EMBL/GenBank/DDBJ databases">
        <authorList>
            <person name="Varghese N."/>
            <person name="Submissions S."/>
        </authorList>
    </citation>
    <scope>NUCLEOTIDE SEQUENCE [LARGE SCALE GENOMIC DNA]</scope>
    <source>
        <strain evidence="11">DSM 24787</strain>
    </source>
</reference>
<keyword evidence="3 7" id="KW-1134">Transmembrane beta strand</keyword>
<gene>
    <name evidence="10" type="ORF">SAMN04488055_2195</name>
</gene>
<keyword evidence="2 7" id="KW-0813">Transport</keyword>
<dbReference type="STRING" id="536979.SAMN04488055_2195"/>
<dbReference type="Gene3D" id="2.60.40.1120">
    <property type="entry name" value="Carboxypeptidase-like, regulatory domain"/>
    <property type="match status" value="1"/>
</dbReference>
<dbReference type="AlphaFoldDB" id="A0A1N6FFK0"/>
<dbReference type="NCBIfam" id="TIGR04056">
    <property type="entry name" value="OMP_RagA_SusC"/>
    <property type="match status" value="1"/>
</dbReference>
<dbReference type="EMBL" id="FSRA01000001">
    <property type="protein sequence ID" value="SIN94071.1"/>
    <property type="molecule type" value="Genomic_DNA"/>
</dbReference>
<dbReference type="SUPFAM" id="SSF56935">
    <property type="entry name" value="Porins"/>
    <property type="match status" value="1"/>
</dbReference>
<dbReference type="Gene3D" id="2.40.170.20">
    <property type="entry name" value="TonB-dependent receptor, beta-barrel domain"/>
    <property type="match status" value="1"/>
</dbReference>
<evidence type="ECO:0000256" key="8">
    <source>
        <dbReference type="SAM" id="Phobius"/>
    </source>
</evidence>
<dbReference type="InterPro" id="IPR012910">
    <property type="entry name" value="Plug_dom"/>
</dbReference>
<evidence type="ECO:0000256" key="7">
    <source>
        <dbReference type="PROSITE-ProRule" id="PRU01360"/>
    </source>
</evidence>
<protein>
    <submittedName>
        <fullName evidence="10">TonB-linked outer membrane protein, SusC/RagA family</fullName>
    </submittedName>
</protein>
<dbReference type="InterPro" id="IPR008969">
    <property type="entry name" value="CarboxyPept-like_regulatory"/>
</dbReference>
<keyword evidence="4 7" id="KW-0812">Transmembrane</keyword>